<dbReference type="PANTHER" id="PTHR10900:SF77">
    <property type="entry name" value="FI19380P1"/>
    <property type="match status" value="1"/>
</dbReference>
<dbReference type="GO" id="GO:0050839">
    <property type="term" value="F:cell adhesion molecule binding"/>
    <property type="evidence" value="ECO:0007669"/>
    <property type="project" value="TreeGrafter"/>
</dbReference>
<keyword evidence="4" id="KW-1185">Reference proteome</keyword>
<evidence type="ECO:0000313" key="3">
    <source>
        <dbReference type="EMBL" id="KAK7101825.1"/>
    </source>
</evidence>
<dbReference type="GO" id="GO:0007155">
    <property type="term" value="P:cell adhesion"/>
    <property type="evidence" value="ECO:0007669"/>
    <property type="project" value="TreeGrafter"/>
</dbReference>
<reference evidence="3 4" key="1">
    <citation type="submission" date="2024-02" db="EMBL/GenBank/DDBJ databases">
        <title>Chromosome-scale genome assembly of the rough periwinkle Littorina saxatilis.</title>
        <authorList>
            <person name="De Jode A."/>
            <person name="Faria R."/>
            <person name="Formenti G."/>
            <person name="Sims Y."/>
            <person name="Smith T.P."/>
            <person name="Tracey A."/>
            <person name="Wood J.M.D."/>
            <person name="Zagrodzka Z.B."/>
            <person name="Johannesson K."/>
            <person name="Butlin R.K."/>
            <person name="Leder E.H."/>
        </authorList>
    </citation>
    <scope>NUCLEOTIDE SEQUENCE [LARGE SCALE GENOMIC DNA]</scope>
    <source>
        <strain evidence="3">Snail1</strain>
        <tissue evidence="3">Muscle</tissue>
    </source>
</reference>
<dbReference type="GO" id="GO:0030198">
    <property type="term" value="P:extracellular matrix organization"/>
    <property type="evidence" value="ECO:0007669"/>
    <property type="project" value="TreeGrafter"/>
</dbReference>
<dbReference type="PANTHER" id="PTHR10900">
    <property type="entry name" value="PERIOSTIN-RELATED"/>
    <property type="match status" value="1"/>
</dbReference>
<dbReference type="FunFam" id="2.30.180.10:FF:000032">
    <property type="entry name" value="Fasciclin domain-containing protein, putative"/>
    <property type="match status" value="2"/>
</dbReference>
<keyword evidence="1" id="KW-0732">Signal</keyword>
<dbReference type="AlphaFoldDB" id="A0AAN9GCG4"/>
<dbReference type="Proteomes" id="UP001374579">
    <property type="component" value="Unassembled WGS sequence"/>
</dbReference>
<dbReference type="SUPFAM" id="SSF82153">
    <property type="entry name" value="FAS1 domain"/>
    <property type="match status" value="2"/>
</dbReference>
<evidence type="ECO:0000259" key="2">
    <source>
        <dbReference type="PROSITE" id="PS50213"/>
    </source>
</evidence>
<name>A0AAN9GCG4_9CAEN</name>
<feature type="chain" id="PRO_5042963490" description="FAS1 domain-containing protein" evidence="1">
    <location>
        <begin position="22"/>
        <end position="317"/>
    </location>
</feature>
<dbReference type="GO" id="GO:0005615">
    <property type="term" value="C:extracellular space"/>
    <property type="evidence" value="ECO:0007669"/>
    <property type="project" value="TreeGrafter"/>
</dbReference>
<accession>A0AAN9GCG4</accession>
<dbReference type="InterPro" id="IPR050904">
    <property type="entry name" value="Adhesion/Biosynth-related"/>
</dbReference>
<dbReference type="GO" id="GO:0031012">
    <property type="term" value="C:extracellular matrix"/>
    <property type="evidence" value="ECO:0007669"/>
    <property type="project" value="TreeGrafter"/>
</dbReference>
<feature type="domain" description="FAS1" evidence="2">
    <location>
        <begin position="40"/>
        <end position="172"/>
    </location>
</feature>
<evidence type="ECO:0000313" key="4">
    <source>
        <dbReference type="Proteomes" id="UP001374579"/>
    </source>
</evidence>
<dbReference type="InterPro" id="IPR036378">
    <property type="entry name" value="FAS1_dom_sf"/>
</dbReference>
<dbReference type="InterPro" id="IPR000782">
    <property type="entry name" value="FAS1_domain"/>
</dbReference>
<dbReference type="EMBL" id="JBAMIC010000010">
    <property type="protein sequence ID" value="KAK7101825.1"/>
    <property type="molecule type" value="Genomic_DNA"/>
</dbReference>
<comment type="caution">
    <text evidence="3">The sequence shown here is derived from an EMBL/GenBank/DDBJ whole genome shotgun (WGS) entry which is preliminary data.</text>
</comment>
<dbReference type="SMART" id="SM00554">
    <property type="entry name" value="FAS1"/>
    <property type="match status" value="2"/>
</dbReference>
<organism evidence="3 4">
    <name type="scientific">Littorina saxatilis</name>
    <dbReference type="NCBI Taxonomy" id="31220"/>
    <lineage>
        <taxon>Eukaryota</taxon>
        <taxon>Metazoa</taxon>
        <taxon>Spiralia</taxon>
        <taxon>Lophotrochozoa</taxon>
        <taxon>Mollusca</taxon>
        <taxon>Gastropoda</taxon>
        <taxon>Caenogastropoda</taxon>
        <taxon>Littorinimorpha</taxon>
        <taxon>Littorinoidea</taxon>
        <taxon>Littorinidae</taxon>
        <taxon>Littorina</taxon>
    </lineage>
</organism>
<protein>
    <recommendedName>
        <fullName evidence="2">FAS1 domain-containing protein</fullName>
    </recommendedName>
</protein>
<dbReference type="Pfam" id="PF02469">
    <property type="entry name" value="Fasciclin"/>
    <property type="match status" value="2"/>
</dbReference>
<feature type="domain" description="FAS1" evidence="2">
    <location>
        <begin position="176"/>
        <end position="308"/>
    </location>
</feature>
<proteinExistence type="predicted"/>
<sequence>MAGTLKLVLAVLMVGSAVVRGSEFVNFMSIQMEAAERLQDLPNVPALAGQLGLKSLVDLVVKAGLAPALSKPGPITVFGPTDAAFAAIPAWLKKAVEDKDVLTKVLTYHVLAGKVLSKDIKDEASAATLNGKPIRFNIYPNKAITAQCAPIDVSKVDQMASNGVIHELKSVMIPPSGNIVEAAAACPAFKTLVTAVKAAGLVEVLSGEGPFTVFAPTDKAFQKLDPKVLDGLLKNKTALTNVLEYHVASLTYCSAGLISYNQLKMLNKMTVAIKVDGGKLKVNDATVIPLGADGSVTNGVVHAIDTVLIPPGLNLGL</sequence>
<dbReference type="PROSITE" id="PS50213">
    <property type="entry name" value="FAS1"/>
    <property type="match status" value="2"/>
</dbReference>
<gene>
    <name evidence="3" type="ORF">V1264_020149</name>
</gene>
<evidence type="ECO:0000256" key="1">
    <source>
        <dbReference type="SAM" id="SignalP"/>
    </source>
</evidence>
<dbReference type="Gene3D" id="2.30.180.10">
    <property type="entry name" value="FAS1 domain"/>
    <property type="match status" value="2"/>
</dbReference>
<feature type="signal peptide" evidence="1">
    <location>
        <begin position="1"/>
        <end position="21"/>
    </location>
</feature>